<keyword evidence="7" id="KW-1185">Reference proteome</keyword>
<evidence type="ECO:0000256" key="3">
    <source>
        <dbReference type="ARBA" id="ARBA00022801"/>
    </source>
</evidence>
<dbReference type="Proteomes" id="UP000431901">
    <property type="component" value="Unassembled WGS sequence"/>
</dbReference>
<accession>A0A6I4WBJ0</accession>
<evidence type="ECO:0000256" key="2">
    <source>
        <dbReference type="ARBA" id="ARBA00022723"/>
    </source>
</evidence>
<organism evidence="6 7">
    <name type="scientific">Actinomadura rayongensis</name>
    <dbReference type="NCBI Taxonomy" id="1429076"/>
    <lineage>
        <taxon>Bacteria</taxon>
        <taxon>Bacillati</taxon>
        <taxon>Actinomycetota</taxon>
        <taxon>Actinomycetes</taxon>
        <taxon>Streptosporangiales</taxon>
        <taxon>Thermomonosporaceae</taxon>
        <taxon>Actinomadura</taxon>
    </lineage>
</organism>
<dbReference type="PANTHER" id="PTHR42978">
    <property type="entry name" value="QUORUM-QUENCHING LACTONASE YTNP-RELATED-RELATED"/>
    <property type="match status" value="1"/>
</dbReference>
<dbReference type="PANTHER" id="PTHR42978:SF6">
    <property type="entry name" value="QUORUM-QUENCHING LACTONASE YTNP-RELATED"/>
    <property type="match status" value="1"/>
</dbReference>
<feature type="domain" description="Metallo-beta-lactamase" evidence="5">
    <location>
        <begin position="57"/>
        <end position="257"/>
    </location>
</feature>
<dbReference type="SMART" id="SM00849">
    <property type="entry name" value="Lactamase_B"/>
    <property type="match status" value="1"/>
</dbReference>
<gene>
    <name evidence="6" type="ORF">GQ466_15280</name>
</gene>
<dbReference type="InterPro" id="IPR051013">
    <property type="entry name" value="MBL_superfamily_lactonases"/>
</dbReference>
<evidence type="ECO:0000256" key="1">
    <source>
        <dbReference type="ARBA" id="ARBA00007749"/>
    </source>
</evidence>
<evidence type="ECO:0000313" key="6">
    <source>
        <dbReference type="EMBL" id="MXQ65396.1"/>
    </source>
</evidence>
<dbReference type="AlphaFoldDB" id="A0A6I4WBJ0"/>
<sequence>MVQPAARAAVRLGDTTVTFLPDGHARVVPAAAFPASGPDGWARHAAYLDPDGRLPISIGSFLVRTPGRAILVDLGLGAVDFAVPGLASFRGGALLDALAAEGLRPDEIDTVVYTHLHHDHVGWTSRDGRLTFENARHLVAADEWKRWHGTSEAIGPDPDAVQAPLADRIAFVADGEDIAPGLRVLATPGHTPGHLSLVVTGGDRRLIILGDVMHCQVQVSESAWAFRFDDDPEQAAATRERLLRELEDERTLVAGGHFAGTVFGRVLPPVARRAFGALTAA</sequence>
<name>A0A6I4WBJ0_9ACTN</name>
<dbReference type="EMBL" id="WUTW01000002">
    <property type="protein sequence ID" value="MXQ65396.1"/>
    <property type="molecule type" value="Genomic_DNA"/>
</dbReference>
<dbReference type="GO" id="GO:0016787">
    <property type="term" value="F:hydrolase activity"/>
    <property type="evidence" value="ECO:0007669"/>
    <property type="project" value="UniProtKB-KW"/>
</dbReference>
<dbReference type="RefSeq" id="WP_161103497.1">
    <property type="nucleotide sequence ID" value="NZ_JBHLYI010000010.1"/>
</dbReference>
<keyword evidence="2" id="KW-0479">Metal-binding</keyword>
<keyword evidence="4" id="KW-0862">Zinc</keyword>
<comment type="caution">
    <text evidence="6">The sequence shown here is derived from an EMBL/GenBank/DDBJ whole genome shotgun (WGS) entry which is preliminary data.</text>
</comment>
<dbReference type="OrthoDB" id="5177904at2"/>
<evidence type="ECO:0000256" key="4">
    <source>
        <dbReference type="ARBA" id="ARBA00022833"/>
    </source>
</evidence>
<dbReference type="GO" id="GO:0046872">
    <property type="term" value="F:metal ion binding"/>
    <property type="evidence" value="ECO:0007669"/>
    <property type="project" value="UniProtKB-KW"/>
</dbReference>
<dbReference type="Gene3D" id="3.60.15.10">
    <property type="entry name" value="Ribonuclease Z/Hydroxyacylglutathione hydrolase-like"/>
    <property type="match status" value="1"/>
</dbReference>
<evidence type="ECO:0000259" key="5">
    <source>
        <dbReference type="SMART" id="SM00849"/>
    </source>
</evidence>
<proteinExistence type="inferred from homology"/>
<dbReference type="CDD" id="cd16277">
    <property type="entry name" value="metallo-hydrolase-like_MBL-fold"/>
    <property type="match status" value="1"/>
</dbReference>
<protein>
    <submittedName>
        <fullName evidence="6">MBL fold metallo-hydrolase</fullName>
    </submittedName>
</protein>
<dbReference type="Pfam" id="PF00753">
    <property type="entry name" value="Lactamase_B"/>
    <property type="match status" value="1"/>
</dbReference>
<comment type="similarity">
    <text evidence="1">Belongs to the metallo-beta-lactamase superfamily.</text>
</comment>
<evidence type="ECO:0000313" key="7">
    <source>
        <dbReference type="Proteomes" id="UP000431901"/>
    </source>
</evidence>
<reference evidence="6 7" key="1">
    <citation type="submission" date="2019-12" db="EMBL/GenBank/DDBJ databases">
        <title>Nocardia macrotermitis sp. nov. and Nocardia aurantia sp. nov., isolated from the gut of the fungus growing-termite Macrotermes natalensis.</title>
        <authorList>
            <person name="Christine B."/>
            <person name="Rene B."/>
        </authorList>
    </citation>
    <scope>NUCLEOTIDE SEQUENCE [LARGE SCALE GENOMIC DNA]</scope>
    <source>
        <strain evidence="6 7">DSM 102126</strain>
    </source>
</reference>
<dbReference type="SUPFAM" id="SSF56281">
    <property type="entry name" value="Metallo-hydrolase/oxidoreductase"/>
    <property type="match status" value="1"/>
</dbReference>
<dbReference type="InterPro" id="IPR001279">
    <property type="entry name" value="Metallo-B-lactamas"/>
</dbReference>
<keyword evidence="3 6" id="KW-0378">Hydrolase</keyword>
<dbReference type="InterPro" id="IPR036866">
    <property type="entry name" value="RibonucZ/Hydroxyglut_hydro"/>
</dbReference>